<accession>A0AAV0HKY9</accession>
<evidence type="ECO:0000256" key="8">
    <source>
        <dbReference type="ARBA" id="ARBA00023125"/>
    </source>
</evidence>
<keyword evidence="5 12" id="KW-0378">Hydrolase</keyword>
<keyword evidence="10 12" id="KW-0234">DNA repair</keyword>
<dbReference type="InterPro" id="IPR016194">
    <property type="entry name" value="SPOC-like_C_dom_sf"/>
</dbReference>
<dbReference type="FunFam" id="2.40.290.10:FF:000006">
    <property type="entry name" value="ATP-dependent DNA helicase 2 subunit KU80"/>
    <property type="match status" value="1"/>
</dbReference>
<dbReference type="FunFam" id="3.40.50.410:FF:000102">
    <property type="entry name" value="ATP-dependent DNA helicase 2 subunit KU80"/>
    <property type="match status" value="1"/>
</dbReference>
<keyword evidence="9 12" id="KW-0233">DNA recombination</keyword>
<dbReference type="SUPFAM" id="SSF53300">
    <property type="entry name" value="vWA-like"/>
    <property type="match status" value="1"/>
</dbReference>
<dbReference type="GO" id="GO:0042162">
    <property type="term" value="F:telomeric DNA binding"/>
    <property type="evidence" value="ECO:0007669"/>
    <property type="project" value="InterPro"/>
</dbReference>
<dbReference type="GO" id="GO:0005524">
    <property type="term" value="F:ATP binding"/>
    <property type="evidence" value="ECO:0007669"/>
    <property type="project" value="UniProtKB-UniRule"/>
</dbReference>
<dbReference type="GO" id="GO:0006303">
    <property type="term" value="P:double-strand break repair via nonhomologous end joining"/>
    <property type="evidence" value="ECO:0007669"/>
    <property type="project" value="InterPro"/>
</dbReference>
<dbReference type="FunFam" id="1.10.1600.10:FF:000002">
    <property type="entry name" value="X-ray repair cross-complementing protein 5"/>
    <property type="match status" value="1"/>
</dbReference>
<evidence type="ECO:0000256" key="1">
    <source>
        <dbReference type="ARBA" id="ARBA00004123"/>
    </source>
</evidence>
<dbReference type="GO" id="GO:0006310">
    <property type="term" value="P:DNA recombination"/>
    <property type="evidence" value="ECO:0007669"/>
    <property type="project" value="UniProtKB-KW"/>
</dbReference>
<dbReference type="SUPFAM" id="SSF101420">
    <property type="entry name" value="C-terminal domain of Ku80"/>
    <property type="match status" value="1"/>
</dbReference>
<dbReference type="AlphaFoldDB" id="A0AAV0HKY9"/>
<dbReference type="Proteomes" id="UP001154282">
    <property type="component" value="Unassembled WGS sequence"/>
</dbReference>
<proteinExistence type="inferred from homology"/>
<dbReference type="CDD" id="cd00873">
    <property type="entry name" value="KU80"/>
    <property type="match status" value="1"/>
</dbReference>
<dbReference type="GO" id="GO:0043564">
    <property type="term" value="C:Ku70:Ku80 complex"/>
    <property type="evidence" value="ECO:0007669"/>
    <property type="project" value="InterPro"/>
</dbReference>
<reference evidence="15" key="1">
    <citation type="submission" date="2022-08" db="EMBL/GenBank/DDBJ databases">
        <authorList>
            <person name="Gutierrez-Valencia J."/>
        </authorList>
    </citation>
    <scope>NUCLEOTIDE SEQUENCE</scope>
</reference>
<dbReference type="InterPro" id="IPR036494">
    <property type="entry name" value="Ku_C_sf"/>
</dbReference>
<comment type="function">
    <text evidence="12">Single-stranded DNA-dependent ATP-dependent helicase.</text>
</comment>
<dbReference type="Pfam" id="PF08785">
    <property type="entry name" value="Ku_PK_bind"/>
    <property type="match status" value="1"/>
</dbReference>
<dbReference type="SUPFAM" id="SSF100939">
    <property type="entry name" value="SPOC domain-like"/>
    <property type="match status" value="1"/>
</dbReference>
<organism evidence="15 16">
    <name type="scientific">Linum tenue</name>
    <dbReference type="NCBI Taxonomy" id="586396"/>
    <lineage>
        <taxon>Eukaryota</taxon>
        <taxon>Viridiplantae</taxon>
        <taxon>Streptophyta</taxon>
        <taxon>Embryophyta</taxon>
        <taxon>Tracheophyta</taxon>
        <taxon>Spermatophyta</taxon>
        <taxon>Magnoliopsida</taxon>
        <taxon>eudicotyledons</taxon>
        <taxon>Gunneridae</taxon>
        <taxon>Pentapetalae</taxon>
        <taxon>rosids</taxon>
        <taxon>fabids</taxon>
        <taxon>Malpighiales</taxon>
        <taxon>Linaceae</taxon>
        <taxon>Linum</taxon>
    </lineage>
</organism>
<comment type="similarity">
    <text evidence="2 12">Belongs to the ku80 family.</text>
</comment>
<gene>
    <name evidence="15" type="ORF">LITE_LOCUS4815</name>
</gene>
<keyword evidence="4 12" id="KW-0227">DNA damage</keyword>
<dbReference type="Gene3D" id="3.40.50.410">
    <property type="entry name" value="von Willebrand factor, type A domain"/>
    <property type="match status" value="1"/>
</dbReference>
<evidence type="ECO:0000259" key="14">
    <source>
        <dbReference type="SMART" id="SM00559"/>
    </source>
</evidence>
<keyword evidence="6 12" id="KW-0347">Helicase</keyword>
<comment type="caution">
    <text evidence="15">The sequence shown here is derived from an EMBL/GenBank/DDBJ whole genome shotgun (WGS) entry which is preliminary data.</text>
</comment>
<dbReference type="Gene3D" id="2.40.290.10">
    <property type="match status" value="1"/>
</dbReference>
<dbReference type="GO" id="GO:0000723">
    <property type="term" value="P:telomere maintenance"/>
    <property type="evidence" value="ECO:0007669"/>
    <property type="project" value="InterPro"/>
</dbReference>
<dbReference type="InterPro" id="IPR036465">
    <property type="entry name" value="vWFA_dom_sf"/>
</dbReference>
<dbReference type="GO" id="GO:0003690">
    <property type="term" value="F:double-stranded DNA binding"/>
    <property type="evidence" value="ECO:0007669"/>
    <property type="project" value="TreeGrafter"/>
</dbReference>
<evidence type="ECO:0000256" key="12">
    <source>
        <dbReference type="PIRNR" id="PIRNR016570"/>
    </source>
</evidence>
<evidence type="ECO:0000256" key="5">
    <source>
        <dbReference type="ARBA" id="ARBA00022801"/>
    </source>
</evidence>
<comment type="catalytic activity">
    <reaction evidence="12">
        <text>ATP + H2O = ADP + phosphate + H(+)</text>
        <dbReference type="Rhea" id="RHEA:13065"/>
        <dbReference type="ChEBI" id="CHEBI:15377"/>
        <dbReference type="ChEBI" id="CHEBI:15378"/>
        <dbReference type="ChEBI" id="CHEBI:30616"/>
        <dbReference type="ChEBI" id="CHEBI:43474"/>
        <dbReference type="ChEBI" id="CHEBI:456216"/>
        <dbReference type="EC" id="3.6.4.12"/>
    </reaction>
</comment>
<dbReference type="SMART" id="SM00559">
    <property type="entry name" value="Ku78"/>
    <property type="match status" value="1"/>
</dbReference>
<feature type="compositionally biased region" description="Basic and acidic residues" evidence="13">
    <location>
        <begin position="679"/>
        <end position="692"/>
    </location>
</feature>
<evidence type="ECO:0000256" key="6">
    <source>
        <dbReference type="ARBA" id="ARBA00022806"/>
    </source>
</evidence>
<dbReference type="Pfam" id="PF02735">
    <property type="entry name" value="Ku"/>
    <property type="match status" value="1"/>
</dbReference>
<sequence length="692" mass="78296">MARNKEKMVMVLDVGPSMHAVLPEVEKLCTMLIEKKLIYHRADEVGFVLFGTEETDNELTNEVGGYEHVTVLRNMKVVDGDLVDGVQQLPRGTVRGDYLDAIVVGVDMLIKDYKVSFKGRKRICLITNAQCPVKDPDEGTKEDQVSMIAKQMDEKGISFETIVVRGLLSVGADKRTLEENDHLLNLFSIKASAKIVQVQNPCSLMGALRTRHISPVTIFRGELEISLKMKIKVWVYKKTAEEKFPTLKKYSDKAPPTDKFATHDVKVDYEYQSVEDPDKVVPPEQRIKGYRYGPQVVPISSAEWDAVKFKPEKGVKLLGFADASNVRRHYYVKDVNIFIAEPGDTRDTLAVSALARAMKEMNKVAIVRCVWRQGQQNVAVGVLTPNISENDNTADSFYFNTLPFIEDVREFQFPSFSNFPASWQPNDKQQEAADELVKMLDLAPSSKDDVLLPEFTPNPILERFYRFLELKSREADAAVPPLDGTLRRITEPDPELVAKNKYVLDKFRSSFEVKVNPKLKKSTQRVMEDNKAGGSDEEDGLLDAPPEALAVRSSDDTHVDEIGDSNPVQDFEAMISRRDSPDWIGKAIQKMKNKISGLLLSRPYQEINNSTALDCLEALRKGCIMEQEPKQYNDFLRECIDENKLGDHNIFSRFYRDLASKGLTLISKTEAPDSEVPEDEARRFLLKEPKEE</sequence>
<dbReference type="GO" id="GO:0003684">
    <property type="term" value="F:damaged DNA binding"/>
    <property type="evidence" value="ECO:0007669"/>
    <property type="project" value="InterPro"/>
</dbReference>
<dbReference type="InterPro" id="IPR006164">
    <property type="entry name" value="DNA_bd_Ku70/Ku80"/>
</dbReference>
<protein>
    <recommendedName>
        <fullName evidence="12">ATP-dependent DNA helicase 2 subunit KU80</fullName>
        <ecNumber evidence="12">3.6.4.12</ecNumber>
    </recommendedName>
</protein>
<dbReference type="InterPro" id="IPR014893">
    <property type="entry name" value="Ku_PK_bind"/>
</dbReference>
<comment type="subcellular location">
    <subcellularLocation>
        <location evidence="1 12">Nucleus</location>
    </subcellularLocation>
</comment>
<evidence type="ECO:0000256" key="7">
    <source>
        <dbReference type="ARBA" id="ARBA00022840"/>
    </source>
</evidence>
<dbReference type="EMBL" id="CAMGYJ010000002">
    <property type="protein sequence ID" value="CAI0385507.1"/>
    <property type="molecule type" value="Genomic_DNA"/>
</dbReference>
<feature type="region of interest" description="Disordered" evidence="13">
    <location>
        <begin position="520"/>
        <end position="542"/>
    </location>
</feature>
<dbReference type="Pfam" id="PF03731">
    <property type="entry name" value="Ku_N"/>
    <property type="match status" value="1"/>
</dbReference>
<keyword evidence="11 12" id="KW-0539">Nucleus</keyword>
<name>A0AAV0HKY9_9ROSI</name>
<keyword evidence="7 12" id="KW-0067">ATP-binding</keyword>
<feature type="region of interest" description="Disordered" evidence="13">
    <location>
        <begin position="670"/>
        <end position="692"/>
    </location>
</feature>
<evidence type="ECO:0000256" key="11">
    <source>
        <dbReference type="ARBA" id="ARBA00023242"/>
    </source>
</evidence>
<feature type="domain" description="Ku" evidence="14">
    <location>
        <begin position="278"/>
        <end position="419"/>
    </location>
</feature>
<dbReference type="PANTHER" id="PTHR12604:SF4">
    <property type="entry name" value="X-RAY REPAIR CROSS-COMPLEMENTING PROTEIN 5"/>
    <property type="match status" value="1"/>
</dbReference>
<evidence type="ECO:0000313" key="16">
    <source>
        <dbReference type="Proteomes" id="UP001154282"/>
    </source>
</evidence>
<dbReference type="InterPro" id="IPR005161">
    <property type="entry name" value="Ku_N"/>
</dbReference>
<dbReference type="InterPro" id="IPR024193">
    <property type="entry name" value="Ku80"/>
</dbReference>
<dbReference type="GO" id="GO:0003678">
    <property type="term" value="F:DNA helicase activity"/>
    <property type="evidence" value="ECO:0007669"/>
    <property type="project" value="UniProtKB-EC"/>
</dbReference>
<evidence type="ECO:0000256" key="4">
    <source>
        <dbReference type="ARBA" id="ARBA00022763"/>
    </source>
</evidence>
<evidence type="ECO:0000256" key="10">
    <source>
        <dbReference type="ARBA" id="ARBA00023204"/>
    </source>
</evidence>
<evidence type="ECO:0000256" key="13">
    <source>
        <dbReference type="SAM" id="MobiDB-lite"/>
    </source>
</evidence>
<keyword evidence="16" id="KW-1185">Reference proteome</keyword>
<dbReference type="Gene3D" id="1.10.1600.10">
    <property type="match status" value="1"/>
</dbReference>
<evidence type="ECO:0000313" key="15">
    <source>
        <dbReference type="EMBL" id="CAI0385507.1"/>
    </source>
</evidence>
<evidence type="ECO:0000256" key="3">
    <source>
        <dbReference type="ARBA" id="ARBA00022741"/>
    </source>
</evidence>
<keyword evidence="8 12" id="KW-0238">DNA-binding</keyword>
<dbReference type="Gene3D" id="1.25.40.240">
    <property type="entry name" value="Ku, C-terminal domain"/>
    <property type="match status" value="1"/>
</dbReference>
<dbReference type="GO" id="GO:0016787">
    <property type="term" value="F:hydrolase activity"/>
    <property type="evidence" value="ECO:0007669"/>
    <property type="project" value="UniProtKB-KW"/>
</dbReference>
<evidence type="ECO:0000256" key="9">
    <source>
        <dbReference type="ARBA" id="ARBA00023172"/>
    </source>
</evidence>
<dbReference type="EC" id="3.6.4.12" evidence="12"/>
<evidence type="ECO:0000256" key="2">
    <source>
        <dbReference type="ARBA" id="ARBA00007726"/>
    </source>
</evidence>
<dbReference type="PANTHER" id="PTHR12604">
    <property type="entry name" value="KU AUTOANTIGEN DNA HELICASE"/>
    <property type="match status" value="1"/>
</dbReference>
<dbReference type="PIRSF" id="PIRSF016570">
    <property type="entry name" value="Ku80"/>
    <property type="match status" value="1"/>
</dbReference>
<keyword evidence="3 12" id="KW-0547">Nucleotide-binding</keyword>